<dbReference type="GO" id="GO:0016740">
    <property type="term" value="F:transferase activity"/>
    <property type="evidence" value="ECO:0007669"/>
    <property type="project" value="UniProtKB-KW"/>
</dbReference>
<sequence length="328" mass="38386">MKEEVSVSLITKASDLPDIICDDFFHSVELFKILEVTPKQKPYMALAIDGQGRIVAHLLAVVSYHHLLLPPFAYSHCHIYGEGVYAPEVENKEEIFSLFVKAITDELTHKLCLFIEISDLSSKMFGYAKLRENGYFPIQWQKIHNSLHSKSPYERLPQKLRDKLSIAEQRGAKAEIVNSDSKELQQAVKLMRHYFRLKPRRTVRNSKLFEHLATSKQCKIFATKYKNRVIGTCVCFFFGGNAYMWQLASLRKSFMMLYPASYTVWSALKYAHEQGFAHMYFLDAGLPFKRNPMREFILNFGGKQVAEYRWFRIQIPWIGKFMDWFYNE</sequence>
<dbReference type="OrthoDB" id="934591at2"/>
<gene>
    <name evidence="2" type="ORF">DW060_06105</name>
</gene>
<evidence type="ECO:0000313" key="3">
    <source>
        <dbReference type="Proteomes" id="UP000286598"/>
    </source>
</evidence>
<evidence type="ECO:0000259" key="1">
    <source>
        <dbReference type="Pfam" id="PF13480"/>
    </source>
</evidence>
<dbReference type="InterPro" id="IPR038740">
    <property type="entry name" value="BioF2-like_GNAT_dom"/>
</dbReference>
<dbReference type="InterPro" id="IPR016181">
    <property type="entry name" value="Acyl_CoA_acyltransferase"/>
</dbReference>
<dbReference type="EMBL" id="QRNO01000024">
    <property type="protein sequence ID" value="RHK50916.1"/>
    <property type="molecule type" value="Genomic_DNA"/>
</dbReference>
<dbReference type="AlphaFoldDB" id="A0A3C0CDX6"/>
<reference evidence="2 3" key="1">
    <citation type="submission" date="2018-08" db="EMBL/GenBank/DDBJ databases">
        <title>A genome reference for cultivated species of the human gut microbiota.</title>
        <authorList>
            <person name="Zou Y."/>
            <person name="Xue W."/>
            <person name="Luo G."/>
        </authorList>
    </citation>
    <scope>NUCLEOTIDE SEQUENCE [LARGE SCALE GENOMIC DNA]</scope>
    <source>
        <strain evidence="2 3">AF42-9</strain>
    </source>
</reference>
<feature type="domain" description="BioF2-like acetyltransferase" evidence="1">
    <location>
        <begin position="161"/>
        <end position="290"/>
    </location>
</feature>
<evidence type="ECO:0000313" key="2">
    <source>
        <dbReference type="EMBL" id="RHK50916.1"/>
    </source>
</evidence>
<dbReference type="Pfam" id="PF13480">
    <property type="entry name" value="Acetyltransf_6"/>
    <property type="match status" value="1"/>
</dbReference>
<proteinExistence type="predicted"/>
<dbReference type="SUPFAM" id="SSF55729">
    <property type="entry name" value="Acyl-CoA N-acyltransferases (Nat)"/>
    <property type="match status" value="1"/>
</dbReference>
<protein>
    <submittedName>
        <fullName evidence="2">GNAT family N-acetyltransferase</fullName>
    </submittedName>
</protein>
<keyword evidence="3" id="KW-1185">Reference proteome</keyword>
<comment type="caution">
    <text evidence="2">The sequence shown here is derived from an EMBL/GenBank/DDBJ whole genome shotgun (WGS) entry which is preliminary data.</text>
</comment>
<dbReference type="Gene3D" id="3.40.630.30">
    <property type="match status" value="1"/>
</dbReference>
<dbReference type="Proteomes" id="UP000286598">
    <property type="component" value="Unassembled WGS sequence"/>
</dbReference>
<organism evidence="2 3">
    <name type="scientific">Leyella stercorea</name>
    <dbReference type="NCBI Taxonomy" id="363265"/>
    <lineage>
        <taxon>Bacteria</taxon>
        <taxon>Pseudomonadati</taxon>
        <taxon>Bacteroidota</taxon>
        <taxon>Bacteroidia</taxon>
        <taxon>Bacteroidales</taxon>
        <taxon>Prevotellaceae</taxon>
        <taxon>Leyella</taxon>
    </lineage>
</organism>
<accession>A0A3C0CDX6</accession>
<dbReference type="RefSeq" id="WP_118355181.1">
    <property type="nucleotide sequence ID" value="NZ_BRDO01000001.1"/>
</dbReference>
<keyword evidence="2" id="KW-0808">Transferase</keyword>
<name>A0A3C0CDX6_9BACT</name>